<dbReference type="PROSITE" id="PS50294">
    <property type="entry name" value="WD_REPEATS_REGION"/>
    <property type="match status" value="1"/>
</dbReference>
<accession>A0A9W7XSS5</accession>
<dbReference type="PANTHER" id="PTHR44163:SF1">
    <property type="entry name" value="U3 SMALL NUCLEOLAR RNA-ASSOCIATED PROTEIN 4 HOMOLOG"/>
    <property type="match status" value="1"/>
</dbReference>
<dbReference type="InterPro" id="IPR015943">
    <property type="entry name" value="WD40/YVTN_repeat-like_dom_sf"/>
</dbReference>
<dbReference type="EMBL" id="JANBOH010000006">
    <property type="protein sequence ID" value="KAJ1648376.1"/>
    <property type="molecule type" value="Genomic_DNA"/>
</dbReference>
<dbReference type="SUPFAM" id="SSF63829">
    <property type="entry name" value="Calcium-dependent phosphotriesterase"/>
    <property type="match status" value="1"/>
</dbReference>
<keyword evidence="1" id="KW-0853">WD repeat</keyword>
<proteinExistence type="predicted"/>
<name>A0A9W7XSS5_9FUNG</name>
<feature type="repeat" description="WD" evidence="1">
    <location>
        <begin position="170"/>
        <end position="211"/>
    </location>
</feature>
<evidence type="ECO:0000313" key="3">
    <source>
        <dbReference type="EMBL" id="KAJ1648376.1"/>
    </source>
</evidence>
<dbReference type="Pfam" id="PF00400">
    <property type="entry name" value="WD40"/>
    <property type="match status" value="2"/>
</dbReference>
<reference evidence="3" key="1">
    <citation type="submission" date="2022-07" db="EMBL/GenBank/DDBJ databases">
        <title>Phylogenomic reconstructions and comparative analyses of Kickxellomycotina fungi.</title>
        <authorList>
            <person name="Reynolds N.K."/>
            <person name="Stajich J.E."/>
            <person name="Barry K."/>
            <person name="Grigoriev I.V."/>
            <person name="Crous P."/>
            <person name="Smith M.E."/>
        </authorList>
    </citation>
    <scope>NUCLEOTIDE SEQUENCE</scope>
    <source>
        <strain evidence="3">NBRC 105413</strain>
    </source>
</reference>
<evidence type="ECO:0000256" key="1">
    <source>
        <dbReference type="PROSITE-ProRule" id="PRU00221"/>
    </source>
</evidence>
<evidence type="ECO:0000256" key="2">
    <source>
        <dbReference type="SAM" id="MobiDB-lite"/>
    </source>
</evidence>
<dbReference type="GO" id="GO:0030686">
    <property type="term" value="C:90S preribosome"/>
    <property type="evidence" value="ECO:0007669"/>
    <property type="project" value="InterPro"/>
</dbReference>
<evidence type="ECO:0000313" key="4">
    <source>
        <dbReference type="Proteomes" id="UP001145021"/>
    </source>
</evidence>
<dbReference type="Gene3D" id="2.130.10.10">
    <property type="entry name" value="YVTN repeat-like/Quinoprotein amine dehydrogenase"/>
    <property type="match status" value="3"/>
</dbReference>
<dbReference type="InterPro" id="IPR046351">
    <property type="entry name" value="UTP4"/>
</dbReference>
<gene>
    <name evidence="3" type="primary">UTP4</name>
    <name evidence="3" type="ORF">LPJ64_000325</name>
</gene>
<dbReference type="GO" id="GO:0034455">
    <property type="term" value="C:t-UTP complex"/>
    <property type="evidence" value="ECO:0007669"/>
    <property type="project" value="TreeGrafter"/>
</dbReference>
<dbReference type="InterPro" id="IPR001680">
    <property type="entry name" value="WD40_rpt"/>
</dbReference>
<dbReference type="AlphaFoldDB" id="A0A9W7XSS5"/>
<dbReference type="GO" id="GO:0000462">
    <property type="term" value="P:maturation of SSU-rRNA from tricistronic rRNA transcript (SSU-rRNA, 5.8S rRNA, LSU-rRNA)"/>
    <property type="evidence" value="ECO:0007669"/>
    <property type="project" value="InterPro"/>
</dbReference>
<feature type="region of interest" description="Disordered" evidence="2">
    <location>
        <begin position="302"/>
        <end position="325"/>
    </location>
</feature>
<dbReference type="GO" id="GO:0032040">
    <property type="term" value="C:small-subunit processome"/>
    <property type="evidence" value="ECO:0007669"/>
    <property type="project" value="TreeGrafter"/>
</dbReference>
<keyword evidence="4" id="KW-1185">Reference proteome</keyword>
<protein>
    <submittedName>
        <fullName evidence="3">U3 small nucleolar RNA-associated protein</fullName>
    </submittedName>
</protein>
<dbReference type="SMART" id="SM00320">
    <property type="entry name" value="WD40"/>
    <property type="match status" value="8"/>
</dbReference>
<sequence length="873" mass="96790">MQIHRCRFADYIPKAVNAIECTPPTVYQQRLAVGRANGDIEIWGIYGGRLLYEKLIPGIVNGSLEALAWTHQTKLTAEDLELFDTKVERDAAKKRLVEQPPRLFSAGLNSVIVEWDIAKLVPKAAVDSYGGAVWCMAPNHAQTQLAVGTEDGHIRIFDITDGKLTYQRCFNKIKSRILSVAWSHDDETIVTGSADSCVRVWTASTGLIASRMTLPKEGKLPTLVWAVKVLENRTIVSGDSRGHVVFWDPVMHVAQQDFRAQGADVLCLAASEGGNTVFASGVDPKVTQFKLFSGSKPVDSLTDRGMGLKKKQKEKKSDKSVNGMGPATKWQLTGFRRYHTHDVRALCVSSEKPWPLLVTGGVDTQVTACAATDFPNEHPLRQPCFPPSDTVISVAPKAKTVLQHQETTLKLWELGKAEPVSESLGSKMESGQGLQIYERQKDLLRMEVTTKTHILSSAISSSGNLVAVSDSAGPKLYCIMRASDDNSVARAHRLRGFPPANFVPEYSENRGVTGFRFTSDEKRVVMTTADGFVSIVDVSEWRANKFVTVRRHCGHRTSKDQVEADAGCDDVATSPGKIKKAHPADAGMCTIVKMAVSHSDKFVATGDCSGLIVVSEMDGMHNSVVTLPRPHGRKEQLTSLAFDRSDNLVITTVLNHVYVWDVAKSALTEWSAKHSCTGIPMPFERNMDFVMGVVTNAAEPSVVYTWATNHITRIDLAMGPGPKRSVLNIHKRKHIETEILKEVHEEKEQADRRFEQLTIKRKKRESISAPPVDGDARDSAMEVESEAGGASMEELAAEKDWSLNNDWSLTYVARLREAGINFDEPHNFRMTQRYQSLMHASFIDDNTMVVIERPWIDVASMLPLAYNRHRFVR</sequence>
<dbReference type="PANTHER" id="PTHR44163">
    <property type="entry name" value="U3 SMALL NUCLEOLAR RNA-ASSOCIATED PROTEIN 4 HOMOLOG"/>
    <property type="match status" value="1"/>
</dbReference>
<dbReference type="GO" id="GO:0003723">
    <property type="term" value="F:RNA binding"/>
    <property type="evidence" value="ECO:0007669"/>
    <property type="project" value="TreeGrafter"/>
</dbReference>
<dbReference type="Proteomes" id="UP001145021">
    <property type="component" value="Unassembled WGS sequence"/>
</dbReference>
<dbReference type="PROSITE" id="PS50082">
    <property type="entry name" value="WD_REPEATS_2"/>
    <property type="match status" value="1"/>
</dbReference>
<dbReference type="InterPro" id="IPR011047">
    <property type="entry name" value="Quinoprotein_ADH-like_sf"/>
</dbReference>
<organism evidence="3 4">
    <name type="scientific">Coemansia asiatica</name>
    <dbReference type="NCBI Taxonomy" id="1052880"/>
    <lineage>
        <taxon>Eukaryota</taxon>
        <taxon>Fungi</taxon>
        <taxon>Fungi incertae sedis</taxon>
        <taxon>Zoopagomycota</taxon>
        <taxon>Kickxellomycotina</taxon>
        <taxon>Kickxellomycetes</taxon>
        <taxon>Kickxellales</taxon>
        <taxon>Kickxellaceae</taxon>
        <taxon>Coemansia</taxon>
    </lineage>
</organism>
<comment type="caution">
    <text evidence="3">The sequence shown here is derived from an EMBL/GenBank/DDBJ whole genome shotgun (WGS) entry which is preliminary data.</text>
</comment>
<dbReference type="SUPFAM" id="SSF50998">
    <property type="entry name" value="Quinoprotein alcohol dehydrogenase-like"/>
    <property type="match status" value="1"/>
</dbReference>